<dbReference type="InterPro" id="IPR007793">
    <property type="entry name" value="DivIVA_fam"/>
</dbReference>
<dbReference type="EMBL" id="JBHSSG010000011">
    <property type="protein sequence ID" value="MFC6178760.1"/>
    <property type="molecule type" value="Genomic_DNA"/>
</dbReference>
<feature type="compositionally biased region" description="Basic and acidic residues" evidence="6">
    <location>
        <begin position="110"/>
        <end position="130"/>
    </location>
</feature>
<dbReference type="NCBIfam" id="NF010725">
    <property type="entry name" value="PRK14127.1"/>
    <property type="match status" value="1"/>
</dbReference>
<proteinExistence type="predicted"/>
<keyword evidence="4" id="KW-0175">Coiled coil</keyword>
<keyword evidence="8" id="KW-1185">Reference proteome</keyword>
<comment type="subcellular location">
    <subcellularLocation>
        <location evidence="1">Cytoplasm</location>
    </subcellularLocation>
</comment>
<evidence type="ECO:0000256" key="1">
    <source>
        <dbReference type="ARBA" id="ARBA00004496"/>
    </source>
</evidence>
<dbReference type="RefSeq" id="WP_042494065.1">
    <property type="nucleotide sequence ID" value="NZ_BJDT01000003.1"/>
</dbReference>
<organism evidence="7 8">
    <name type="scientific">Weissella sagaensis</name>
    <dbReference type="NCBI Taxonomy" id="2559928"/>
    <lineage>
        <taxon>Bacteria</taxon>
        <taxon>Bacillati</taxon>
        <taxon>Bacillota</taxon>
        <taxon>Bacilli</taxon>
        <taxon>Lactobacillales</taxon>
        <taxon>Lactobacillaceae</taxon>
        <taxon>Weissella</taxon>
    </lineage>
</organism>
<dbReference type="PANTHER" id="PTHR35794:SF1">
    <property type="entry name" value="CELL CYCLE PROTEIN GPSB"/>
    <property type="match status" value="1"/>
</dbReference>
<sequence>MENVQHTREEILNKDFKKTRIGTGYDITDVDAYLDEIISDYQAFQNNIGELTNQNQKLKDQVAELTKQVSATPTSEPKASPAPAVNTNMDILKRLSNLERRVFGKASSEQFKKPQEKADDQPDEQAHDIEDVIISESTTQSTD</sequence>
<dbReference type="PANTHER" id="PTHR35794">
    <property type="entry name" value="CELL DIVISION PROTEIN DIVIVA"/>
    <property type="match status" value="1"/>
</dbReference>
<gene>
    <name evidence="7" type="primary">gpsB</name>
    <name evidence="7" type="ORF">ACFQGR_05115</name>
</gene>
<keyword evidence="2" id="KW-0963">Cytoplasm</keyword>
<name>A0ABW1RTI3_9LACO</name>
<keyword evidence="5" id="KW-0131">Cell cycle</keyword>
<accession>A0ABW1RTI3</accession>
<dbReference type="InterPro" id="IPR019933">
    <property type="entry name" value="DivIVA_domain"/>
</dbReference>
<protein>
    <submittedName>
        <fullName evidence="7">Cell division regulator GpsB</fullName>
    </submittedName>
</protein>
<evidence type="ECO:0000256" key="4">
    <source>
        <dbReference type="ARBA" id="ARBA00023054"/>
    </source>
</evidence>
<evidence type="ECO:0000313" key="7">
    <source>
        <dbReference type="EMBL" id="MFC6178760.1"/>
    </source>
</evidence>
<evidence type="ECO:0000313" key="8">
    <source>
        <dbReference type="Proteomes" id="UP001596158"/>
    </source>
</evidence>
<feature type="compositionally biased region" description="Polar residues" evidence="6">
    <location>
        <begin position="67"/>
        <end position="77"/>
    </location>
</feature>
<feature type="region of interest" description="Disordered" evidence="6">
    <location>
        <begin position="66"/>
        <end position="88"/>
    </location>
</feature>
<comment type="caution">
    <text evidence="7">The sequence shown here is derived from an EMBL/GenBank/DDBJ whole genome shotgun (WGS) entry which is preliminary data.</text>
</comment>
<dbReference type="Gene3D" id="6.10.250.660">
    <property type="match status" value="1"/>
</dbReference>
<dbReference type="Proteomes" id="UP001596158">
    <property type="component" value="Unassembled WGS sequence"/>
</dbReference>
<evidence type="ECO:0000256" key="3">
    <source>
        <dbReference type="ARBA" id="ARBA00022618"/>
    </source>
</evidence>
<evidence type="ECO:0000256" key="5">
    <source>
        <dbReference type="ARBA" id="ARBA00023306"/>
    </source>
</evidence>
<reference evidence="8" key="1">
    <citation type="journal article" date="2019" name="Int. J. Syst. Evol. Microbiol.">
        <title>The Global Catalogue of Microorganisms (GCM) 10K type strain sequencing project: providing services to taxonomists for standard genome sequencing and annotation.</title>
        <authorList>
            <consortium name="The Broad Institute Genomics Platform"/>
            <consortium name="The Broad Institute Genome Sequencing Center for Infectious Disease"/>
            <person name="Wu L."/>
            <person name="Ma J."/>
        </authorList>
    </citation>
    <scope>NUCLEOTIDE SEQUENCE [LARGE SCALE GENOMIC DNA]</scope>
    <source>
        <strain evidence="8">CCM 8924</strain>
    </source>
</reference>
<dbReference type="GO" id="GO:0051301">
    <property type="term" value="P:cell division"/>
    <property type="evidence" value="ECO:0007669"/>
    <property type="project" value="UniProtKB-KW"/>
</dbReference>
<evidence type="ECO:0000256" key="2">
    <source>
        <dbReference type="ARBA" id="ARBA00022490"/>
    </source>
</evidence>
<dbReference type="NCBIfam" id="TIGR03544">
    <property type="entry name" value="DivI1A_domain"/>
    <property type="match status" value="1"/>
</dbReference>
<feature type="region of interest" description="Disordered" evidence="6">
    <location>
        <begin position="103"/>
        <end position="143"/>
    </location>
</feature>
<dbReference type="Pfam" id="PF05103">
    <property type="entry name" value="DivIVA"/>
    <property type="match status" value="1"/>
</dbReference>
<evidence type="ECO:0000256" key="6">
    <source>
        <dbReference type="SAM" id="MobiDB-lite"/>
    </source>
</evidence>
<keyword evidence="3 7" id="KW-0132">Cell division</keyword>